<dbReference type="EMBL" id="LOBR01000032">
    <property type="protein sequence ID" value="KYN88900.1"/>
    <property type="molecule type" value="Genomic_DNA"/>
</dbReference>
<accession>A0A151KYM2</accession>
<dbReference type="Pfam" id="PF24175">
    <property type="entry name" value="SU10_adaptor"/>
    <property type="match status" value="1"/>
</dbReference>
<dbReference type="AlphaFoldDB" id="A0A151KYM2"/>
<dbReference type="Proteomes" id="UP000075346">
    <property type="component" value="Unassembled WGS sequence"/>
</dbReference>
<protein>
    <recommendedName>
        <fullName evidence="3">Phage protein</fullName>
    </recommendedName>
</protein>
<gene>
    <name evidence="1" type="ORF">ATY37_14940</name>
</gene>
<dbReference type="RefSeq" id="WP_061896943.1">
    <property type="nucleotide sequence ID" value="NZ_LOBR01000032.1"/>
</dbReference>
<evidence type="ECO:0008006" key="3">
    <source>
        <dbReference type="Google" id="ProtNLM"/>
    </source>
</evidence>
<comment type="caution">
    <text evidence="1">The sequence shown here is derived from an EMBL/GenBank/DDBJ whole genome shotgun (WGS) entry which is preliminary data.</text>
</comment>
<sequence>MPITVKNLIDRISRDLIDLRNVRWSRPELIDFMNDAIAAIVIRRPDLSRATAVVATSSNTVALPADAYQILAVNHIDNVAATFVSINKLNQLYPDWRTTEGAPVCWTRNELDETTLFLYPAPQAEVNVEVVYSRSLKVTDESAAFPLSEVYEGVVADFVMYRAYNKDSLNPAEGQKAQLHLQAFATALGDKTATDNAKAQMINQSEGAR</sequence>
<evidence type="ECO:0000313" key="2">
    <source>
        <dbReference type="Proteomes" id="UP000075346"/>
    </source>
</evidence>
<organism evidence="1 2">
    <name type="scientific">Vibrio cidicii</name>
    <dbReference type="NCBI Taxonomy" id="1763883"/>
    <lineage>
        <taxon>Bacteria</taxon>
        <taxon>Pseudomonadati</taxon>
        <taxon>Pseudomonadota</taxon>
        <taxon>Gammaproteobacteria</taxon>
        <taxon>Vibrionales</taxon>
        <taxon>Vibrionaceae</taxon>
        <taxon>Vibrio</taxon>
    </lineage>
</organism>
<reference evidence="2" key="1">
    <citation type="submission" date="2015-12" db="EMBL/GenBank/DDBJ databases">
        <authorList>
            <person name="Shamseldin A."/>
            <person name="Moawad H."/>
            <person name="Abd El-Rahim W.M."/>
            <person name="Sadowsky M.J."/>
        </authorList>
    </citation>
    <scope>NUCLEOTIDE SEQUENCE [LARGE SCALE GENOMIC DNA]</scope>
    <source>
        <strain evidence="2">2538-88</strain>
    </source>
</reference>
<name>A0A151KYM2_9VIBR</name>
<dbReference type="InterPro" id="IPR056209">
    <property type="entry name" value="SU10_adaptor"/>
</dbReference>
<evidence type="ECO:0000313" key="1">
    <source>
        <dbReference type="EMBL" id="KYN88900.1"/>
    </source>
</evidence>
<proteinExistence type="predicted"/>